<dbReference type="EMBL" id="MU394381">
    <property type="protein sequence ID" value="KAI6081999.1"/>
    <property type="molecule type" value="Genomic_DNA"/>
</dbReference>
<gene>
    <name evidence="1" type="ORF">F4821DRAFT_264377</name>
</gene>
<accession>A0ACC0CNJ9</accession>
<sequence length="1034" mass="112773">MSPKLTMKNISSRLKRRFHADDQESSPSETPQFPSSTPSTGTGSLSNPKKVSEHLHSNHPVITKGSVSRVKKPSWRKHHPPWTGSSLLPSTFNTPIPKPPATQGQGQDQGQDAFNSGLPLSPEALAQYKHFVSHKKGGNHTAYHTASGAAGIPPMYPHYGSSSHQGSELTMPTDHSSMNSSTMPNPYQPPFYSSQPFHHPAMAFQHAYPHHLFHQPMPSAPAGMASSATANQATAPLYASDLFSALAPTHPMPPGHLAYGPQQFTPLFDEEYAPKHEFSPQQFPYAWGGNVDMTYSPQPAQGPLVGKATADDTISRASRESSVNLEQIAVDPALVDKVTKALEPLQQFVRKSLDRTCAGCPQRLAAGVDDVGKMANSWAGIVTSADAIIDKNRVIVLGWKCQDKHCSVLTCPGCGADSALTGTGGRSTRGRSTGGRSDTFQISGMTFTAKWCCDDGRLMAIWALASGYTRSTPKPHHAPQVASSQVASSQVATPPVATHPIATHPVANHLGYMIAHGKLGQHPARPQGVGYGGKHMLEDMPSFRDILNGRDPRKAVPTQQNTIDHEANTRREAKFRLVTLLLPIYELGIGFDVAPPEWLSHILSRSLLVERVANMLSNDPIHEIAVHRYGIFDALLDFLDALGHHPAIALLLYGERRLYHGKEGRLLDVSFGLCKNKAKMVPKDTGKSLFGLLGDLTAQAQAVKRHSSENSAVFETRDGQKLLKLSQRLIQFSASHAANAKKYQPKTAADNTNPKTLFADWHGEHCLSDVPDDKLLHNFAFAAPAQEGLNPAAAAAATPGRMKKLITELSTMQTSLPEGIFIRHGSSRLDSMKVLIMGPKDTPYEHGLFEFDLYCSLKYPKEPPMMRFKTTNRGRVRFNPNLYENGMVCLSLLGTWAGEPWRPNQSTLLQILVSIQSMIFCENPWYNEPGRENRDGKTQSAKYNNDVRGWTLQHALLPWIEACGAKGRKGKSSSTMPDEPSLSLWKDTARLYIQTNAKAILDSSRVAASNSKNSGLLHAAKAVAAALQTGEYLS</sequence>
<proteinExistence type="predicted"/>
<evidence type="ECO:0000313" key="1">
    <source>
        <dbReference type="EMBL" id="KAI6081999.1"/>
    </source>
</evidence>
<protein>
    <submittedName>
        <fullName evidence="1">Uncharacterized protein</fullName>
    </submittedName>
</protein>
<dbReference type="Proteomes" id="UP001497680">
    <property type="component" value="Unassembled WGS sequence"/>
</dbReference>
<reference evidence="1 2" key="1">
    <citation type="journal article" date="2022" name="New Phytol.">
        <title>Ecological generalism drives hyperdiversity of secondary metabolite gene clusters in xylarialean endophytes.</title>
        <authorList>
            <person name="Franco M.E.E."/>
            <person name="Wisecaver J.H."/>
            <person name="Arnold A.E."/>
            <person name="Ju Y.M."/>
            <person name="Slot J.C."/>
            <person name="Ahrendt S."/>
            <person name="Moore L.P."/>
            <person name="Eastman K.E."/>
            <person name="Scott K."/>
            <person name="Konkel Z."/>
            <person name="Mondo S.J."/>
            <person name="Kuo A."/>
            <person name="Hayes R.D."/>
            <person name="Haridas S."/>
            <person name="Andreopoulos B."/>
            <person name="Riley R."/>
            <person name="LaButti K."/>
            <person name="Pangilinan J."/>
            <person name="Lipzen A."/>
            <person name="Amirebrahimi M."/>
            <person name="Yan J."/>
            <person name="Adam C."/>
            <person name="Keymanesh K."/>
            <person name="Ng V."/>
            <person name="Louie K."/>
            <person name="Northen T."/>
            <person name="Drula E."/>
            <person name="Henrissat B."/>
            <person name="Hsieh H.M."/>
            <person name="Youens-Clark K."/>
            <person name="Lutzoni F."/>
            <person name="Miadlikowska J."/>
            <person name="Eastwood D.C."/>
            <person name="Hamelin R.C."/>
            <person name="Grigoriev I.V."/>
            <person name="U'Ren J.M."/>
        </authorList>
    </citation>
    <scope>NUCLEOTIDE SEQUENCE [LARGE SCALE GENOMIC DNA]</scope>
    <source>
        <strain evidence="1 2">ER1909</strain>
    </source>
</reference>
<evidence type="ECO:0000313" key="2">
    <source>
        <dbReference type="Proteomes" id="UP001497680"/>
    </source>
</evidence>
<keyword evidence="2" id="KW-1185">Reference proteome</keyword>
<comment type="caution">
    <text evidence="1">The sequence shown here is derived from an EMBL/GenBank/DDBJ whole genome shotgun (WGS) entry which is preliminary data.</text>
</comment>
<name>A0ACC0CNJ9_9PEZI</name>
<organism evidence="1 2">
    <name type="scientific">Hypoxylon rubiginosum</name>
    <dbReference type="NCBI Taxonomy" id="110542"/>
    <lineage>
        <taxon>Eukaryota</taxon>
        <taxon>Fungi</taxon>
        <taxon>Dikarya</taxon>
        <taxon>Ascomycota</taxon>
        <taxon>Pezizomycotina</taxon>
        <taxon>Sordariomycetes</taxon>
        <taxon>Xylariomycetidae</taxon>
        <taxon>Xylariales</taxon>
        <taxon>Hypoxylaceae</taxon>
        <taxon>Hypoxylon</taxon>
    </lineage>
</organism>